<evidence type="ECO:0000256" key="5">
    <source>
        <dbReference type="RuleBase" id="RU003615"/>
    </source>
</evidence>
<comment type="caution">
    <text evidence="9">The sequence shown here is derived from an EMBL/GenBank/DDBJ whole genome shotgun (WGS) entry which is preliminary data.</text>
</comment>
<accession>A0ABV1RKY7</accession>
<dbReference type="Pfam" id="PF00686">
    <property type="entry name" value="CBM_20"/>
    <property type="match status" value="1"/>
</dbReference>
<feature type="chain" id="PRO_5046907695" description="Alpha-amylase" evidence="7">
    <location>
        <begin position="31"/>
        <end position="665"/>
    </location>
</feature>
<gene>
    <name evidence="9" type="ORF">ABS311_16830</name>
</gene>
<dbReference type="SUPFAM" id="SSF51445">
    <property type="entry name" value="(Trans)glycosidases"/>
    <property type="match status" value="1"/>
</dbReference>
<dbReference type="InterPro" id="IPR002044">
    <property type="entry name" value="CBM20"/>
</dbReference>
<evidence type="ECO:0000256" key="4">
    <source>
        <dbReference type="ARBA" id="ARBA00023295"/>
    </source>
</evidence>
<dbReference type="InterPro" id="IPR013780">
    <property type="entry name" value="Glyco_hydro_b"/>
</dbReference>
<comment type="similarity">
    <text evidence="1 5">Belongs to the glycosyl hydrolase 13 family.</text>
</comment>
<dbReference type="Gene3D" id="2.60.40.10">
    <property type="entry name" value="Immunoglobulins"/>
    <property type="match status" value="1"/>
</dbReference>
<dbReference type="PRINTS" id="PR00110">
    <property type="entry name" value="ALPHAAMYLASE"/>
</dbReference>
<dbReference type="SUPFAM" id="SSF49452">
    <property type="entry name" value="Starch-binding domain-like"/>
    <property type="match status" value="1"/>
</dbReference>
<dbReference type="PANTHER" id="PTHR43447">
    <property type="entry name" value="ALPHA-AMYLASE"/>
    <property type="match status" value="1"/>
</dbReference>
<sequence length="665" mass="73287">MKHLHTLTRMTKSILAATALSSVFVNTASADAMLHAFNWQYDDVSAKAQEIADLGYKSVLVSPPYLSNPSSEWWARYQPLDYRILLGPLGTKQDFQDMIDALEARGVNLYVDVIFNHMANMNMEKGQEQYPGFNVNTPEYEANKVYGDLSQGLFGPGDFHDGANAKCISDWGNWYDSTWNRLCGAAPDKGLPDLRGEATDATGDWIRSNQIAYLNALKAMGVDGFRIDAVKHMKWEHLNWVFNSDVLDGIHVFSEIISHSSADDNTYLQPYLDNTDVRMGAYDFRLFNELDHAFDMSGSLSSLSAPNTLPSDRAVTFVITHDMPQNDGFNGFLFSEDDEKLAYAYILGRDGGVPLIYTDNNETPKFNSRWVDAYKDADLVNMIKFHNQVQGQEMEVLSANGCAIYFRRGNIGLVGINKCGNSESHSLNVAALNVGTYTDQISGSTLNISGTNQTVSLPARSVRMWLNGDTPPPPPQGWFFSGTANNWAADSMTVDGSVYKITKTFSTGDANGGPRFKIRDSATDWDVNFPAQDFVVTANKTYEITFDPSQPAGSKISVIEQGPVGGSCPVKFTCQNGNTNMGDSVYVSGSAVELGSWNSDNAALLAPTNYPTWDATINLPANTDVSWKCIVRQESSPFTVRQWEVDPNNNFNTGNCDVTEVTGSF</sequence>
<dbReference type="InterPro" id="IPR006046">
    <property type="entry name" value="Alpha_amylase"/>
</dbReference>
<dbReference type="InterPro" id="IPR013783">
    <property type="entry name" value="Ig-like_fold"/>
</dbReference>
<keyword evidence="4 6" id="KW-0326">Glycosidase</keyword>
<evidence type="ECO:0000313" key="9">
    <source>
        <dbReference type="EMBL" id="MER2493545.1"/>
    </source>
</evidence>
<keyword evidence="10" id="KW-1185">Reference proteome</keyword>
<dbReference type="SUPFAM" id="SSF51011">
    <property type="entry name" value="Glycosyl hydrolase domain"/>
    <property type="match status" value="1"/>
</dbReference>
<evidence type="ECO:0000256" key="3">
    <source>
        <dbReference type="ARBA" id="ARBA00023277"/>
    </source>
</evidence>
<dbReference type="SMART" id="SM01065">
    <property type="entry name" value="CBM_2"/>
    <property type="match status" value="1"/>
</dbReference>
<evidence type="ECO:0000313" key="10">
    <source>
        <dbReference type="Proteomes" id="UP001467690"/>
    </source>
</evidence>
<protein>
    <recommendedName>
        <fullName evidence="6">Alpha-amylase</fullName>
        <ecNumber evidence="6">3.2.1.1</ecNumber>
    </recommendedName>
</protein>
<evidence type="ECO:0000256" key="2">
    <source>
        <dbReference type="ARBA" id="ARBA00022801"/>
    </source>
</evidence>
<organism evidence="9 10">
    <name type="scientific">Catenovulum sediminis</name>
    <dbReference type="NCBI Taxonomy" id="1740262"/>
    <lineage>
        <taxon>Bacteria</taxon>
        <taxon>Pseudomonadati</taxon>
        <taxon>Pseudomonadota</taxon>
        <taxon>Gammaproteobacteria</taxon>
        <taxon>Alteromonadales</taxon>
        <taxon>Alteromonadaceae</taxon>
        <taxon>Catenovulum</taxon>
    </lineage>
</organism>
<evidence type="ECO:0000256" key="7">
    <source>
        <dbReference type="SAM" id="SignalP"/>
    </source>
</evidence>
<evidence type="ECO:0000256" key="6">
    <source>
        <dbReference type="RuleBase" id="RU361134"/>
    </source>
</evidence>
<dbReference type="EMBL" id="JBELOE010000265">
    <property type="protein sequence ID" value="MER2493545.1"/>
    <property type="molecule type" value="Genomic_DNA"/>
</dbReference>
<dbReference type="Pfam" id="PF00128">
    <property type="entry name" value="Alpha-amylase"/>
    <property type="match status" value="1"/>
</dbReference>
<feature type="domain" description="CBM20" evidence="8">
    <location>
        <begin position="562"/>
        <end position="665"/>
    </location>
</feature>
<dbReference type="Proteomes" id="UP001467690">
    <property type="component" value="Unassembled WGS sequence"/>
</dbReference>
<feature type="signal peptide" evidence="7">
    <location>
        <begin position="1"/>
        <end position="30"/>
    </location>
</feature>
<keyword evidence="3 6" id="KW-0119">Carbohydrate metabolism</keyword>
<keyword evidence="2 6" id="KW-0378">Hydrolase</keyword>
<dbReference type="InterPro" id="IPR013784">
    <property type="entry name" value="Carb-bd-like_fold"/>
</dbReference>
<dbReference type="Gene3D" id="2.60.40.1180">
    <property type="entry name" value="Golgi alpha-mannosidase II"/>
    <property type="match status" value="1"/>
</dbReference>
<dbReference type="InterPro" id="IPR006047">
    <property type="entry name" value="GH13_cat_dom"/>
</dbReference>
<name>A0ABV1RKY7_9ALTE</name>
<dbReference type="PROSITE" id="PS51166">
    <property type="entry name" value="CBM20"/>
    <property type="match status" value="1"/>
</dbReference>
<evidence type="ECO:0000256" key="1">
    <source>
        <dbReference type="ARBA" id="ARBA00008061"/>
    </source>
</evidence>
<evidence type="ECO:0000259" key="8">
    <source>
        <dbReference type="PROSITE" id="PS51166"/>
    </source>
</evidence>
<dbReference type="RefSeq" id="WP_350402673.1">
    <property type="nucleotide sequence ID" value="NZ_JBELOE010000265.1"/>
</dbReference>
<comment type="catalytic activity">
    <reaction evidence="6">
        <text>Endohydrolysis of (1-&gt;4)-alpha-D-glucosidic linkages in polysaccharides containing three or more (1-&gt;4)-alpha-linked D-glucose units.</text>
        <dbReference type="EC" id="3.2.1.1"/>
    </reaction>
</comment>
<dbReference type="Gene3D" id="3.20.20.80">
    <property type="entry name" value="Glycosidases"/>
    <property type="match status" value="1"/>
</dbReference>
<dbReference type="SMART" id="SM00642">
    <property type="entry name" value="Aamy"/>
    <property type="match status" value="1"/>
</dbReference>
<reference evidence="9 10" key="1">
    <citation type="submission" date="2024-06" db="EMBL/GenBank/DDBJ databases">
        <authorList>
            <person name="Chen R.Y."/>
        </authorList>
    </citation>
    <scope>NUCLEOTIDE SEQUENCE [LARGE SCALE GENOMIC DNA]</scope>
    <source>
        <strain evidence="9 10">D2</strain>
    </source>
</reference>
<keyword evidence="7" id="KW-0732">Signal</keyword>
<dbReference type="EC" id="3.2.1.1" evidence="6"/>
<dbReference type="InterPro" id="IPR017853">
    <property type="entry name" value="GH"/>
</dbReference>
<proteinExistence type="inferred from homology"/>